<feature type="transmembrane region" description="Helical" evidence="1">
    <location>
        <begin position="112"/>
        <end position="137"/>
    </location>
</feature>
<evidence type="ECO:0000256" key="1">
    <source>
        <dbReference type="SAM" id="Phobius"/>
    </source>
</evidence>
<organism evidence="3">
    <name type="scientific">Latrodectus hasselti</name>
    <name type="common">Redback spider</name>
    <dbReference type="NCBI Taxonomy" id="256736"/>
    <lineage>
        <taxon>Eukaryota</taxon>
        <taxon>Metazoa</taxon>
        <taxon>Ecdysozoa</taxon>
        <taxon>Arthropoda</taxon>
        <taxon>Chelicerata</taxon>
        <taxon>Arachnida</taxon>
        <taxon>Araneae</taxon>
        <taxon>Araneomorphae</taxon>
        <taxon>Entelegynae</taxon>
        <taxon>Araneoidea</taxon>
        <taxon>Theridiidae</taxon>
        <taxon>Latrodectus</taxon>
    </lineage>
</organism>
<dbReference type="PANTHER" id="PTHR15191">
    <property type="entry name" value="PROTEIN CBG20567"/>
    <property type="match status" value="1"/>
</dbReference>
<evidence type="ECO:0000256" key="2">
    <source>
        <dbReference type="SAM" id="SignalP"/>
    </source>
</evidence>
<name>A0A482ZB86_LATHA</name>
<feature type="signal peptide" evidence="2">
    <location>
        <begin position="1"/>
        <end position="17"/>
    </location>
</feature>
<keyword evidence="1" id="KW-1133">Transmembrane helix</keyword>
<reference evidence="3" key="1">
    <citation type="submission" date="2017-03" db="EMBL/GenBank/DDBJ databases">
        <authorList>
            <person name="QRISCLOUD D."/>
        </authorList>
    </citation>
    <scope>NUCLEOTIDE SEQUENCE</scope>
</reference>
<dbReference type="GO" id="GO:0005634">
    <property type="term" value="C:nucleus"/>
    <property type="evidence" value="ECO:0007669"/>
    <property type="project" value="TreeGrafter"/>
</dbReference>
<accession>A0A482ZB86</accession>
<sequence length="149" mass="16957">MKLFICILSLITTLCYLQSVVFCQSKNETNITATESTTIAETTVVETTSTVPPKNISCEKHNNDCKACVAYSECYYCDTDNKCHYKLLDILTDNECPYKKIHYLTCRVNFQYLMIGVGVLILNSILNNSYILLLLLLQKEKGIKKYLKG</sequence>
<feature type="chain" id="PRO_5019835384" evidence="2">
    <location>
        <begin position="18"/>
        <end position="149"/>
    </location>
</feature>
<protein>
    <submittedName>
        <fullName evidence="3">U33-Theriditoxin-Lha1a_1</fullName>
    </submittedName>
</protein>
<keyword evidence="1" id="KW-0472">Membrane</keyword>
<proteinExistence type="predicted"/>
<dbReference type="GO" id="GO:0005737">
    <property type="term" value="C:cytoplasm"/>
    <property type="evidence" value="ECO:0007669"/>
    <property type="project" value="TreeGrafter"/>
</dbReference>
<keyword evidence="2" id="KW-0732">Signal</keyword>
<dbReference type="PANTHER" id="PTHR15191:SF3">
    <property type="entry name" value="PITUITARY TUMOR-TRANSFORMING GENE PROTEIN-BINDING FACTOR"/>
    <property type="match status" value="1"/>
</dbReference>
<dbReference type="EMBL" id="HAGP01000098">
    <property type="protein sequence ID" value="SMD30035.1"/>
    <property type="molecule type" value="Transcribed_RNA"/>
</dbReference>
<evidence type="ECO:0000313" key="3">
    <source>
        <dbReference type="EMBL" id="SMD30035.1"/>
    </source>
</evidence>
<dbReference type="GO" id="GO:0006606">
    <property type="term" value="P:protein import into nucleus"/>
    <property type="evidence" value="ECO:0007669"/>
    <property type="project" value="TreeGrafter"/>
</dbReference>
<keyword evidence="1" id="KW-0812">Transmembrane</keyword>
<reference evidence="3" key="2">
    <citation type="submission" date="2019-04" db="EMBL/GenBank/DDBJ databases">
        <title>Unravelling the molecular evolution of spider venoms.</title>
        <authorList>
            <person name="Pineda S."/>
        </authorList>
    </citation>
    <scope>NUCLEOTIDE SEQUENCE</scope>
</reference>
<dbReference type="InterPro" id="IPR052304">
    <property type="entry name" value="PTTG1IP"/>
</dbReference>
<dbReference type="AlphaFoldDB" id="A0A482ZB86"/>